<dbReference type="Gene3D" id="3.10.20.90">
    <property type="entry name" value="Phosphatidylinositol 3-kinase Catalytic Subunit, Chain A, domain 1"/>
    <property type="match status" value="1"/>
</dbReference>
<dbReference type="PhylomeDB" id="A0A0D2VV90"/>
<sequence>MLSAFLSLRRAVVLPRRPLAAIAVQTTLFTRAVSAAFMSTGASSTGAAGASAGPVQQVIEAKLASTFPTATHIQVLNDSYKHAVPRGSETHFNVVVVSDAFKGRSLIDRHRQVNALLKDELKAGVHALSIQAQTPEQWQAANCTVAGTPNCLGGDKRAASQQK</sequence>
<comment type="similarity">
    <text evidence="1 2">Belongs to the BolA/IbaG family.</text>
</comment>
<dbReference type="OMA" id="QCTRRIT"/>
<evidence type="ECO:0000256" key="2">
    <source>
        <dbReference type="RuleBase" id="RU003860"/>
    </source>
</evidence>
<protein>
    <recommendedName>
        <fullName evidence="5">BolA-like protein</fullName>
    </recommendedName>
</protein>
<dbReference type="GO" id="GO:0005739">
    <property type="term" value="C:mitochondrion"/>
    <property type="evidence" value="ECO:0007669"/>
    <property type="project" value="TreeGrafter"/>
</dbReference>
<dbReference type="InterPro" id="IPR050961">
    <property type="entry name" value="BolA/IbaG_stress_morph_reg"/>
</dbReference>
<dbReference type="PANTHER" id="PTHR46229:SF2">
    <property type="entry name" value="BOLA-LIKE PROTEIN 1"/>
    <property type="match status" value="1"/>
</dbReference>
<organism evidence="3 4">
    <name type="scientific">Capsaspora owczarzaki (strain ATCC 30864)</name>
    <dbReference type="NCBI Taxonomy" id="595528"/>
    <lineage>
        <taxon>Eukaryota</taxon>
        <taxon>Filasterea</taxon>
        <taxon>Capsaspora</taxon>
    </lineage>
</organism>
<evidence type="ECO:0000256" key="1">
    <source>
        <dbReference type="ARBA" id="ARBA00005578"/>
    </source>
</evidence>
<dbReference type="EMBL" id="KE346369">
    <property type="protein sequence ID" value="KJE95377.1"/>
    <property type="molecule type" value="Genomic_DNA"/>
</dbReference>
<dbReference type="Pfam" id="PF01722">
    <property type="entry name" value="BolA"/>
    <property type="match status" value="1"/>
</dbReference>
<gene>
    <name evidence="3" type="ORF">CAOG_008920</name>
</gene>
<dbReference type="eggNOG" id="KOG2313">
    <property type="taxonomic scope" value="Eukaryota"/>
</dbReference>
<dbReference type="Proteomes" id="UP000008743">
    <property type="component" value="Unassembled WGS sequence"/>
</dbReference>
<reference evidence="4" key="1">
    <citation type="submission" date="2011-02" db="EMBL/GenBank/DDBJ databases">
        <title>The Genome Sequence of Capsaspora owczarzaki ATCC 30864.</title>
        <authorList>
            <person name="Russ C."/>
            <person name="Cuomo C."/>
            <person name="Burger G."/>
            <person name="Gray M.W."/>
            <person name="Holland P.W.H."/>
            <person name="King N."/>
            <person name="Lang F.B.F."/>
            <person name="Roger A.J."/>
            <person name="Ruiz-Trillo I."/>
            <person name="Young S.K."/>
            <person name="Zeng Q."/>
            <person name="Gargeya S."/>
            <person name="Alvarado L."/>
            <person name="Berlin A."/>
            <person name="Chapman S.B."/>
            <person name="Chen Z."/>
            <person name="Freedman E."/>
            <person name="Gellesch M."/>
            <person name="Goldberg J."/>
            <person name="Griggs A."/>
            <person name="Gujja S."/>
            <person name="Heilman E."/>
            <person name="Heiman D."/>
            <person name="Howarth C."/>
            <person name="Mehta T."/>
            <person name="Neiman D."/>
            <person name="Pearson M."/>
            <person name="Roberts A."/>
            <person name="Saif S."/>
            <person name="Shea T."/>
            <person name="Shenoy N."/>
            <person name="Sisk P."/>
            <person name="Stolte C."/>
            <person name="Sykes S."/>
            <person name="White J."/>
            <person name="Yandava C."/>
            <person name="Haas B."/>
            <person name="Nusbaum C."/>
            <person name="Birren B."/>
        </authorList>
    </citation>
    <scope>NUCLEOTIDE SEQUENCE</scope>
    <source>
        <strain evidence="4">ATCC 30864</strain>
    </source>
</reference>
<dbReference type="PANTHER" id="PTHR46229">
    <property type="entry name" value="BOLA TRANSCRIPTION REGULATOR"/>
    <property type="match status" value="1"/>
</dbReference>
<dbReference type="STRING" id="595528.A0A0D2VV90"/>
<dbReference type="InParanoid" id="A0A0D2VV90"/>
<evidence type="ECO:0000313" key="4">
    <source>
        <dbReference type="Proteomes" id="UP000008743"/>
    </source>
</evidence>
<dbReference type="InterPro" id="IPR036065">
    <property type="entry name" value="BolA-like_sf"/>
</dbReference>
<dbReference type="OrthoDB" id="4983at2759"/>
<evidence type="ECO:0000313" key="3">
    <source>
        <dbReference type="EMBL" id="KJE95377.1"/>
    </source>
</evidence>
<accession>A0A0D2VV90</accession>
<keyword evidence="4" id="KW-1185">Reference proteome</keyword>
<dbReference type="InterPro" id="IPR002634">
    <property type="entry name" value="BolA"/>
</dbReference>
<name>A0A0D2VV90_CAPO3</name>
<dbReference type="SUPFAM" id="SSF82657">
    <property type="entry name" value="BolA-like"/>
    <property type="match status" value="1"/>
</dbReference>
<proteinExistence type="inferred from homology"/>
<dbReference type="AlphaFoldDB" id="A0A0D2VV90"/>
<evidence type="ECO:0008006" key="5">
    <source>
        <dbReference type="Google" id="ProtNLM"/>
    </source>
</evidence>